<dbReference type="AlphaFoldDB" id="A0A8X6FVV8"/>
<evidence type="ECO:0000313" key="2">
    <source>
        <dbReference type="Proteomes" id="UP000887116"/>
    </source>
</evidence>
<keyword evidence="2" id="KW-1185">Reference proteome</keyword>
<reference evidence="1" key="1">
    <citation type="submission" date="2020-07" db="EMBL/GenBank/DDBJ databases">
        <title>Multicomponent nature underlies the extraordinary mechanical properties of spider dragline silk.</title>
        <authorList>
            <person name="Kono N."/>
            <person name="Nakamura H."/>
            <person name="Mori M."/>
            <person name="Yoshida Y."/>
            <person name="Ohtoshi R."/>
            <person name="Malay A.D."/>
            <person name="Moran D.A.P."/>
            <person name="Tomita M."/>
            <person name="Numata K."/>
            <person name="Arakawa K."/>
        </authorList>
    </citation>
    <scope>NUCLEOTIDE SEQUENCE</scope>
</reference>
<organism evidence="1 2">
    <name type="scientific">Trichonephila clavata</name>
    <name type="common">Joro spider</name>
    <name type="synonym">Nephila clavata</name>
    <dbReference type="NCBI Taxonomy" id="2740835"/>
    <lineage>
        <taxon>Eukaryota</taxon>
        <taxon>Metazoa</taxon>
        <taxon>Ecdysozoa</taxon>
        <taxon>Arthropoda</taxon>
        <taxon>Chelicerata</taxon>
        <taxon>Arachnida</taxon>
        <taxon>Araneae</taxon>
        <taxon>Araneomorphae</taxon>
        <taxon>Entelegynae</taxon>
        <taxon>Araneoidea</taxon>
        <taxon>Nephilidae</taxon>
        <taxon>Trichonephila</taxon>
    </lineage>
</organism>
<dbReference type="OrthoDB" id="67296at2759"/>
<dbReference type="EMBL" id="BMAO01033603">
    <property type="protein sequence ID" value="GFQ90640.1"/>
    <property type="molecule type" value="Genomic_DNA"/>
</dbReference>
<protein>
    <submittedName>
        <fullName evidence="1">Uncharacterized protein</fullName>
    </submittedName>
</protein>
<comment type="caution">
    <text evidence="1">The sequence shown here is derived from an EMBL/GenBank/DDBJ whole genome shotgun (WGS) entry which is preliminary data.</text>
</comment>
<proteinExistence type="predicted"/>
<evidence type="ECO:0000313" key="1">
    <source>
        <dbReference type="EMBL" id="GFQ90640.1"/>
    </source>
</evidence>
<name>A0A8X6FVV8_TRICU</name>
<gene>
    <name evidence="1" type="primary">AVEN_82952_1</name>
    <name evidence="1" type="ORF">TNCT_221021</name>
</gene>
<sequence>MYLSAALIKNHGYARISPHDSVVCFNKIFSFLSYRGEACYRMVSLLKGSCQKNFIKRYFRELWFLSCGENEEEYFLTDDHVPALRAVVHLTTEEKIVLGTVQRLTSENESEKQ</sequence>
<accession>A0A8X6FVV8</accession>
<dbReference type="Proteomes" id="UP000887116">
    <property type="component" value="Unassembled WGS sequence"/>
</dbReference>